<dbReference type="EMBL" id="ABIB01000001">
    <property type="protein sequence ID" value="EDP98252.1"/>
    <property type="molecule type" value="Genomic_DNA"/>
</dbReference>
<reference evidence="2 3" key="1">
    <citation type="journal article" date="2011" name="J. Bacteriol.">
        <title>Genome sequence of the algicidal bacterium Kordia algicida OT-1.</title>
        <authorList>
            <person name="Lee H.S."/>
            <person name="Kang S.G."/>
            <person name="Kwon K.K."/>
            <person name="Lee J.H."/>
            <person name="Kim S.J."/>
        </authorList>
    </citation>
    <scope>NUCLEOTIDE SEQUENCE [LARGE SCALE GENOMIC DNA]</scope>
    <source>
        <strain evidence="2 3">OT-1</strain>
    </source>
</reference>
<feature type="domain" description="Mannan-binding protein" evidence="1">
    <location>
        <begin position="75"/>
        <end position="110"/>
    </location>
</feature>
<protein>
    <recommendedName>
        <fullName evidence="1">Mannan-binding protein domain-containing protein</fullName>
    </recommendedName>
</protein>
<dbReference type="STRING" id="391587.KAOT1_13582"/>
<name>A9DK39_9FLAO</name>
<dbReference type="InterPro" id="IPR053754">
    <property type="entry name" value="OligoMan_bind_ChitinaseAct_sf"/>
</dbReference>
<organism evidence="2 3">
    <name type="scientific">Kordia algicida OT-1</name>
    <dbReference type="NCBI Taxonomy" id="391587"/>
    <lineage>
        <taxon>Bacteria</taxon>
        <taxon>Pseudomonadati</taxon>
        <taxon>Bacteroidota</taxon>
        <taxon>Flavobacteriia</taxon>
        <taxon>Flavobacteriales</taxon>
        <taxon>Flavobacteriaceae</taxon>
        <taxon>Kordia</taxon>
    </lineage>
</organism>
<dbReference type="InterPro" id="IPR021992">
    <property type="entry name" value="MVL"/>
</dbReference>
<dbReference type="Gene3D" id="3.30.1490.230">
    <property type="match status" value="2"/>
</dbReference>
<dbReference type="eggNOG" id="ENOG5032XH2">
    <property type="taxonomic scope" value="Bacteria"/>
</dbReference>
<evidence type="ECO:0000313" key="2">
    <source>
        <dbReference type="EMBL" id="EDP98252.1"/>
    </source>
</evidence>
<gene>
    <name evidence="2" type="ORF">KAOT1_13582</name>
</gene>
<dbReference type="HOGENOM" id="CLU_161944_0_0_10"/>
<evidence type="ECO:0000259" key="1">
    <source>
        <dbReference type="Pfam" id="PF12151"/>
    </source>
</evidence>
<dbReference type="Proteomes" id="UP000002945">
    <property type="component" value="Unassembled WGS sequence"/>
</dbReference>
<dbReference type="RefSeq" id="WP_007095265.1">
    <property type="nucleotide sequence ID" value="NZ_CP142125.1"/>
</dbReference>
<evidence type="ECO:0000313" key="3">
    <source>
        <dbReference type="Proteomes" id="UP000002945"/>
    </source>
</evidence>
<accession>A9DK39</accession>
<dbReference type="OrthoDB" id="8457000at2"/>
<dbReference type="Pfam" id="PF12151">
    <property type="entry name" value="MVL"/>
    <property type="match status" value="1"/>
</dbReference>
<comment type="caution">
    <text evidence="2">The sequence shown here is derived from an EMBL/GenBank/DDBJ whole genome shotgun (WGS) entry which is preliminary data.</text>
</comment>
<dbReference type="AlphaFoldDB" id="A9DK39"/>
<keyword evidence="3" id="KW-1185">Reference proteome</keyword>
<proteinExistence type="predicted"/>
<sequence>MGKFTVSIPAGPIWNDEDGKEKGPIVAAAHLGEFDGNWRTVVPNEMSTVDVILNSEPTGSSEYTLDVLAGPIWNQEDAEKKCPVVCASYGGKWNGQWKTVVSGKMSVCGCTFKF</sequence>